<feature type="region of interest" description="Disordered" evidence="2">
    <location>
        <begin position="478"/>
        <end position="510"/>
    </location>
</feature>
<evidence type="ECO:0000256" key="3">
    <source>
        <dbReference type="SAM" id="Phobius"/>
    </source>
</evidence>
<dbReference type="Pfam" id="PF13623">
    <property type="entry name" value="SurA_N_2"/>
    <property type="match status" value="1"/>
</dbReference>
<dbReference type="Proteomes" id="UP000295008">
    <property type="component" value="Unassembled WGS sequence"/>
</dbReference>
<dbReference type="InterPro" id="IPR046357">
    <property type="entry name" value="PPIase_dom_sf"/>
</dbReference>
<keyword evidence="3" id="KW-0812">Transmembrane</keyword>
<keyword evidence="6" id="KW-1185">Reference proteome</keyword>
<feature type="compositionally biased region" description="Polar residues" evidence="2">
    <location>
        <begin position="499"/>
        <end position="510"/>
    </location>
</feature>
<dbReference type="AlphaFoldDB" id="A0A4R1RS70"/>
<name>A0A4R1RS70_HYDET</name>
<reference evidence="5 6" key="1">
    <citation type="submission" date="2019-03" db="EMBL/GenBank/DDBJ databases">
        <title>Genomic Encyclopedia of Type Strains, Phase IV (KMG-IV): sequencing the most valuable type-strain genomes for metagenomic binning, comparative biology and taxonomic classification.</title>
        <authorList>
            <person name="Goeker M."/>
        </authorList>
    </citation>
    <scope>NUCLEOTIDE SEQUENCE [LARGE SCALE GENOMIC DNA]</scope>
    <source>
        <strain evidence="5 6">LX-B</strain>
    </source>
</reference>
<dbReference type="PANTHER" id="PTHR47245:SF2">
    <property type="entry name" value="PEPTIDYL-PROLYL CIS-TRANS ISOMERASE HP_0175-RELATED"/>
    <property type="match status" value="1"/>
</dbReference>
<feature type="transmembrane region" description="Helical" evidence="3">
    <location>
        <begin position="12"/>
        <end position="34"/>
    </location>
</feature>
<dbReference type="PROSITE" id="PS50198">
    <property type="entry name" value="PPIC_PPIASE_2"/>
    <property type="match status" value="1"/>
</dbReference>
<dbReference type="GO" id="GO:0003755">
    <property type="term" value="F:peptidyl-prolyl cis-trans isomerase activity"/>
    <property type="evidence" value="ECO:0007669"/>
    <property type="project" value="UniProtKB-KW"/>
</dbReference>
<evidence type="ECO:0000256" key="2">
    <source>
        <dbReference type="SAM" id="MobiDB-lite"/>
    </source>
</evidence>
<keyword evidence="1" id="KW-0697">Rotamase</keyword>
<keyword evidence="1" id="KW-0413">Isomerase</keyword>
<dbReference type="Gene3D" id="1.10.4030.10">
    <property type="entry name" value="Porin chaperone SurA, peptide-binding domain"/>
    <property type="match status" value="1"/>
</dbReference>
<dbReference type="Gene3D" id="3.10.50.40">
    <property type="match status" value="1"/>
</dbReference>
<dbReference type="SUPFAM" id="SSF109998">
    <property type="entry name" value="Triger factor/SurA peptide-binding domain-like"/>
    <property type="match status" value="1"/>
</dbReference>
<dbReference type="Pfam" id="PF13616">
    <property type="entry name" value="Rotamase_3"/>
    <property type="match status" value="1"/>
</dbReference>
<dbReference type="OrthoDB" id="14196at2"/>
<dbReference type="Pfam" id="PF14559">
    <property type="entry name" value="TPR_19"/>
    <property type="match status" value="1"/>
</dbReference>
<protein>
    <submittedName>
        <fullName evidence="5">Tetratricopeptide repeat protein</fullName>
    </submittedName>
</protein>
<evidence type="ECO:0000259" key="4">
    <source>
        <dbReference type="PROSITE" id="PS50198"/>
    </source>
</evidence>
<dbReference type="PROSITE" id="PS01096">
    <property type="entry name" value="PPIC_PPIASE_1"/>
    <property type="match status" value="1"/>
</dbReference>
<keyword evidence="3" id="KW-0472">Membrane</keyword>
<keyword evidence="3" id="KW-1133">Transmembrane helix</keyword>
<dbReference type="RefSeq" id="WP_132014339.1">
    <property type="nucleotide sequence ID" value="NZ_SLUN01000012.1"/>
</dbReference>
<dbReference type="Gene3D" id="1.25.40.10">
    <property type="entry name" value="Tetratricopeptide repeat domain"/>
    <property type="match status" value="1"/>
</dbReference>
<dbReference type="SUPFAM" id="SSF48452">
    <property type="entry name" value="TPR-like"/>
    <property type="match status" value="1"/>
</dbReference>
<dbReference type="PANTHER" id="PTHR47245">
    <property type="entry name" value="PEPTIDYLPROLYL ISOMERASE"/>
    <property type="match status" value="1"/>
</dbReference>
<dbReference type="SUPFAM" id="SSF54534">
    <property type="entry name" value="FKBP-like"/>
    <property type="match status" value="1"/>
</dbReference>
<organism evidence="5 6">
    <name type="scientific">Hydrogenispora ethanolica</name>
    <dbReference type="NCBI Taxonomy" id="1082276"/>
    <lineage>
        <taxon>Bacteria</taxon>
        <taxon>Bacillati</taxon>
        <taxon>Bacillota</taxon>
        <taxon>Hydrogenispora</taxon>
    </lineage>
</organism>
<gene>
    <name evidence="5" type="ORF">EDC14_101212</name>
</gene>
<evidence type="ECO:0000313" key="6">
    <source>
        <dbReference type="Proteomes" id="UP000295008"/>
    </source>
</evidence>
<dbReference type="InterPro" id="IPR011990">
    <property type="entry name" value="TPR-like_helical_dom_sf"/>
</dbReference>
<feature type="domain" description="PpiC" evidence="4">
    <location>
        <begin position="180"/>
        <end position="287"/>
    </location>
</feature>
<dbReference type="InterPro" id="IPR023058">
    <property type="entry name" value="PPIase_PpiC_CS"/>
</dbReference>
<dbReference type="InterPro" id="IPR027304">
    <property type="entry name" value="Trigger_fact/SurA_dom_sf"/>
</dbReference>
<dbReference type="InterPro" id="IPR000297">
    <property type="entry name" value="PPIase_PpiC"/>
</dbReference>
<accession>A0A4R1RS70</accession>
<dbReference type="InterPro" id="IPR050245">
    <property type="entry name" value="PrsA_foldase"/>
</dbReference>
<evidence type="ECO:0000256" key="1">
    <source>
        <dbReference type="PROSITE-ProRule" id="PRU00278"/>
    </source>
</evidence>
<sequence>MSMMSIRRICQKVLAPVIIILVIGLTVGMFYIGIPQLSKEPTSYQGKAIKINGKVIGGEEFNNYLMRAAQQASQMQQYGMTYNDAQIRDTALNIALQDTAFNQEISKAKITATETDVDKLIKKYLPTEEELQSFMEKQGYTDKNEFRKAVKNDIVKQKFITLKARQLKIKVPKEQIEGMLEQIQVSHILIGLKSGNTTRTDAEALARANEVYAKATASNADFSQLAKQYSDDPGSKDQGGVIGPMPLEQFKGSMVKEFVDGSLALKAGEVSRPVKTEYGYHIIKLDSKDVPSGKEYKEKYKEAENDLLLQSAPYNQSFQNWLQGVYKKAQANMEVMDPALKAYRFKQEQKWDEAAKAYEKAIKMAYYKNKIDLYIDASDVYLKLKQPKEAIKVLKRVPAQSQDIVDYQIALAKAYNDAGQKNAAKQTLTKFSAAHSTETNIHESLKAAFTEMKMTAEAKKEEQIIATLKQKEEEMLQKYQQNLNQKAANPEASPSAEATQSPAPSDSTAN</sequence>
<dbReference type="EMBL" id="SLUN01000012">
    <property type="protein sequence ID" value="TCL69315.1"/>
    <property type="molecule type" value="Genomic_DNA"/>
</dbReference>
<comment type="caution">
    <text evidence="5">The sequence shown here is derived from an EMBL/GenBank/DDBJ whole genome shotgun (WGS) entry which is preliminary data.</text>
</comment>
<feature type="compositionally biased region" description="Low complexity" evidence="2">
    <location>
        <begin position="487"/>
        <end position="498"/>
    </location>
</feature>
<evidence type="ECO:0000313" key="5">
    <source>
        <dbReference type="EMBL" id="TCL69315.1"/>
    </source>
</evidence>
<proteinExistence type="predicted"/>